<gene>
    <name evidence="2" type="ORF">AUP42_19730</name>
</gene>
<keyword evidence="1" id="KW-0472">Membrane</keyword>
<dbReference type="AlphaFoldDB" id="A0A154L482"/>
<dbReference type="Proteomes" id="UP000076335">
    <property type="component" value="Unassembled WGS sequence"/>
</dbReference>
<dbReference type="EMBL" id="LPVY01000013">
    <property type="protein sequence ID" value="KZB64029.1"/>
    <property type="molecule type" value="Genomic_DNA"/>
</dbReference>
<protein>
    <submittedName>
        <fullName evidence="2">Uncharacterized protein</fullName>
    </submittedName>
</protein>
<reference evidence="2 3" key="1">
    <citation type="submission" date="2015-12" db="EMBL/GenBank/DDBJ databases">
        <title>Genome sequence of Thalassospira lucentensis MCCC 1A02072.</title>
        <authorList>
            <person name="Lu L."/>
            <person name="Lai Q."/>
            <person name="Shao Z."/>
            <person name="Qian P."/>
        </authorList>
    </citation>
    <scope>NUCLEOTIDE SEQUENCE [LARGE SCALE GENOMIC DNA]</scope>
    <source>
        <strain evidence="2 3">MCCC 1A02072</strain>
    </source>
</reference>
<comment type="caution">
    <text evidence="2">The sequence shown here is derived from an EMBL/GenBank/DDBJ whole genome shotgun (WGS) entry which is preliminary data.</text>
</comment>
<evidence type="ECO:0000313" key="2">
    <source>
        <dbReference type="EMBL" id="KZB64029.1"/>
    </source>
</evidence>
<keyword evidence="1" id="KW-0812">Transmembrane</keyword>
<accession>A0A154L482</accession>
<sequence length="80" mass="8638">MTSCLCLGWVPAGTIRTGAPVKMFLLLGLSLFFVFFLLTFEFLVGQLDMFVGIFRWWYGGGGRCALEGGGALCCPAVIPP</sequence>
<evidence type="ECO:0000313" key="3">
    <source>
        <dbReference type="Proteomes" id="UP000076335"/>
    </source>
</evidence>
<name>A0A154L482_9PROT</name>
<proteinExistence type="predicted"/>
<organism evidence="2 3">
    <name type="scientific">Thalassospira lucentensis</name>
    <dbReference type="NCBI Taxonomy" id="168935"/>
    <lineage>
        <taxon>Bacteria</taxon>
        <taxon>Pseudomonadati</taxon>
        <taxon>Pseudomonadota</taxon>
        <taxon>Alphaproteobacteria</taxon>
        <taxon>Rhodospirillales</taxon>
        <taxon>Thalassospiraceae</taxon>
        <taxon>Thalassospira</taxon>
    </lineage>
</organism>
<feature type="transmembrane region" description="Helical" evidence="1">
    <location>
        <begin position="24"/>
        <end position="45"/>
    </location>
</feature>
<keyword evidence="1" id="KW-1133">Transmembrane helix</keyword>
<evidence type="ECO:0000256" key="1">
    <source>
        <dbReference type="SAM" id="Phobius"/>
    </source>
</evidence>